<dbReference type="EMBL" id="RBNI01024463">
    <property type="protein sequence ID" value="RUO95961.1"/>
    <property type="molecule type" value="Genomic_DNA"/>
</dbReference>
<accession>A0A432ZZP4</accession>
<name>A0A432ZZP4_9FUNG</name>
<evidence type="ECO:0000313" key="1">
    <source>
        <dbReference type="EMBL" id="RUO95961.1"/>
    </source>
</evidence>
<organism evidence="1 2">
    <name type="scientific">Jimgerdemannia flammicorona</name>
    <dbReference type="NCBI Taxonomy" id="994334"/>
    <lineage>
        <taxon>Eukaryota</taxon>
        <taxon>Fungi</taxon>
        <taxon>Fungi incertae sedis</taxon>
        <taxon>Mucoromycota</taxon>
        <taxon>Mucoromycotina</taxon>
        <taxon>Endogonomycetes</taxon>
        <taxon>Endogonales</taxon>
        <taxon>Endogonaceae</taxon>
        <taxon>Jimgerdemannia</taxon>
    </lineage>
</organism>
<proteinExistence type="predicted"/>
<comment type="caution">
    <text evidence="1">The sequence shown here is derived from an EMBL/GenBank/DDBJ whole genome shotgun (WGS) entry which is preliminary data.</text>
</comment>
<dbReference type="Proteomes" id="UP000268093">
    <property type="component" value="Unassembled WGS sequence"/>
</dbReference>
<keyword evidence="2" id="KW-1185">Reference proteome</keyword>
<reference evidence="1 2" key="1">
    <citation type="journal article" date="2018" name="New Phytol.">
        <title>Phylogenomics of Endogonaceae and evolution of mycorrhizas within Mucoromycota.</title>
        <authorList>
            <person name="Chang Y."/>
            <person name="Desiro A."/>
            <person name="Na H."/>
            <person name="Sandor L."/>
            <person name="Lipzen A."/>
            <person name="Clum A."/>
            <person name="Barry K."/>
            <person name="Grigoriev I.V."/>
            <person name="Martin F.M."/>
            <person name="Stajich J.E."/>
            <person name="Smith M.E."/>
            <person name="Bonito G."/>
            <person name="Spatafora J.W."/>
        </authorList>
    </citation>
    <scope>NUCLEOTIDE SEQUENCE [LARGE SCALE GENOMIC DNA]</scope>
    <source>
        <strain evidence="1 2">GMNB39</strain>
    </source>
</reference>
<evidence type="ECO:0000313" key="2">
    <source>
        <dbReference type="Proteomes" id="UP000268093"/>
    </source>
</evidence>
<sequence length="93" mass="10572">MVFNPCRRVEIWCIPLFFGTASRTIPSLPLNLVSDSPRADSGTWTIDLSSSITGDDQFCKVRAVSPVCDYLLKFQIYRLRRVNIVFSGRDTKI</sequence>
<protein>
    <submittedName>
        <fullName evidence="1">Uncharacterized protein</fullName>
    </submittedName>
</protein>
<dbReference type="AlphaFoldDB" id="A0A432ZZP4"/>
<gene>
    <name evidence="1" type="ORF">BC936DRAFT_142883</name>
</gene>